<dbReference type="OrthoDB" id="6119227at2759"/>
<evidence type="ECO:0000313" key="1">
    <source>
        <dbReference type="EMBL" id="CAC5359840.1"/>
    </source>
</evidence>
<reference evidence="1 2" key="1">
    <citation type="submission" date="2020-06" db="EMBL/GenBank/DDBJ databases">
        <authorList>
            <person name="Li R."/>
            <person name="Bekaert M."/>
        </authorList>
    </citation>
    <scope>NUCLEOTIDE SEQUENCE [LARGE SCALE GENOMIC DNA]</scope>
    <source>
        <strain evidence="2">wild</strain>
    </source>
</reference>
<protein>
    <submittedName>
        <fullName evidence="1">Uncharacterized protein</fullName>
    </submittedName>
</protein>
<organism evidence="1 2">
    <name type="scientific">Mytilus coruscus</name>
    <name type="common">Sea mussel</name>
    <dbReference type="NCBI Taxonomy" id="42192"/>
    <lineage>
        <taxon>Eukaryota</taxon>
        <taxon>Metazoa</taxon>
        <taxon>Spiralia</taxon>
        <taxon>Lophotrochozoa</taxon>
        <taxon>Mollusca</taxon>
        <taxon>Bivalvia</taxon>
        <taxon>Autobranchia</taxon>
        <taxon>Pteriomorphia</taxon>
        <taxon>Mytilida</taxon>
        <taxon>Mytiloidea</taxon>
        <taxon>Mytilidae</taxon>
        <taxon>Mytilinae</taxon>
        <taxon>Mytilus</taxon>
    </lineage>
</organism>
<accession>A0A6J8A202</accession>
<sequence length="201" mass="23031">MIADNIRQQQIEERSEGVYDEIDESAMSKTITSSTVKPSLHNSYLDATYSQCNTMDIKGNPSSLSIAMFSSQSEPARQTNLRRQRHNLEKNINHLNIQSGKGNEYSDGYLRPQFLAKHHLSDKMSENQGTLFSDKEKVTKKENKDRIYDEPAYDGISRSISYDRLIFAQNVGNRDHPLNVQLDRKSTQPRYTTLAPTRKTI</sequence>
<gene>
    <name evidence="1" type="ORF">MCOR_2547</name>
</gene>
<dbReference type="Proteomes" id="UP000507470">
    <property type="component" value="Unassembled WGS sequence"/>
</dbReference>
<evidence type="ECO:0000313" key="2">
    <source>
        <dbReference type="Proteomes" id="UP000507470"/>
    </source>
</evidence>
<name>A0A6J8A202_MYTCO</name>
<keyword evidence="2" id="KW-1185">Reference proteome</keyword>
<dbReference type="EMBL" id="CACVKT020000521">
    <property type="protein sequence ID" value="CAC5359840.1"/>
    <property type="molecule type" value="Genomic_DNA"/>
</dbReference>
<proteinExistence type="predicted"/>
<dbReference type="AlphaFoldDB" id="A0A6J8A202"/>